<dbReference type="Pfam" id="PF17678">
    <property type="entry name" value="Glyco_hydro_92N"/>
    <property type="match status" value="1"/>
</dbReference>
<reference evidence="8" key="1">
    <citation type="journal article" date="2014" name="Genome Announc.">
        <title>Draft Genome Sequence of Marine Flavobacterium Jejuia pallidilutea Strain 11shimoA1 and Pigmentation Mutants.</title>
        <authorList>
            <person name="Takatani N."/>
            <person name="Nakanishi M."/>
            <person name="Meirelles P."/>
            <person name="Mino S."/>
            <person name="Suda W."/>
            <person name="Oshima K."/>
            <person name="Hattori M."/>
            <person name="Ohkuma M."/>
            <person name="Hosokawa M."/>
            <person name="Miyashita K."/>
            <person name="Thompson F.L."/>
            <person name="Niwa A."/>
            <person name="Sawabe T."/>
            <person name="Sawabe T."/>
        </authorList>
    </citation>
    <scope>NUCLEOTIDE SEQUENCE [LARGE SCALE GENOMIC DNA]</scope>
    <source>
        <strain evidence="8">JCM 19538</strain>
    </source>
</reference>
<evidence type="ECO:0000256" key="3">
    <source>
        <dbReference type="ARBA" id="ARBA00022837"/>
    </source>
</evidence>
<dbReference type="Gene3D" id="2.70.98.10">
    <property type="match status" value="1"/>
</dbReference>
<dbReference type="GO" id="GO:0005829">
    <property type="term" value="C:cytosol"/>
    <property type="evidence" value="ECO:0007669"/>
    <property type="project" value="TreeGrafter"/>
</dbReference>
<dbReference type="InterPro" id="IPR050883">
    <property type="entry name" value="PNGase"/>
</dbReference>
<dbReference type="FunFam" id="1.20.1050.60:FF:000001">
    <property type="entry name" value="Putative alpha-1,2-mannosidase"/>
    <property type="match status" value="1"/>
</dbReference>
<dbReference type="GO" id="GO:0005975">
    <property type="term" value="P:carbohydrate metabolic process"/>
    <property type="evidence" value="ECO:0007669"/>
    <property type="project" value="InterPro"/>
</dbReference>
<dbReference type="EMBL" id="BBNY01000010">
    <property type="protein sequence ID" value="GAL89479.1"/>
    <property type="molecule type" value="Genomic_DNA"/>
</dbReference>
<accession>A0A098LSW5</accession>
<dbReference type="Gene3D" id="1.20.1050.60">
    <property type="entry name" value="alpha-1,2-mannosidase"/>
    <property type="match status" value="1"/>
</dbReference>
<comment type="cofactor">
    <cofactor evidence="1">
        <name>Ca(2+)</name>
        <dbReference type="ChEBI" id="CHEBI:29108"/>
    </cofactor>
</comment>
<dbReference type="InterPro" id="IPR005887">
    <property type="entry name" value="GH92_a_mannosidase_put"/>
</dbReference>
<dbReference type="PANTHER" id="PTHR12143">
    <property type="entry name" value="PEPTIDE N-GLYCANASE PNGASE -RELATED"/>
    <property type="match status" value="1"/>
</dbReference>
<comment type="caution">
    <text evidence="7">The sequence shown here is derived from an EMBL/GenBank/DDBJ whole genome shotgun (WGS) entry which is preliminary data.</text>
</comment>
<evidence type="ECO:0000256" key="4">
    <source>
        <dbReference type="SAM" id="MobiDB-lite"/>
    </source>
</evidence>
<feature type="domain" description="Glycosyl hydrolase family 92" evidence="5">
    <location>
        <begin position="277"/>
        <end position="757"/>
    </location>
</feature>
<dbReference type="FunFam" id="3.30.2080.10:FF:000001">
    <property type="entry name" value="Alpha-1,2-mannosidase subfamily"/>
    <property type="match status" value="1"/>
</dbReference>
<dbReference type="SUPFAM" id="SSF48208">
    <property type="entry name" value="Six-hairpin glycosidases"/>
    <property type="match status" value="1"/>
</dbReference>
<dbReference type="NCBIfam" id="TIGR01180">
    <property type="entry name" value="aman2_put"/>
    <property type="match status" value="1"/>
</dbReference>
<evidence type="ECO:0000313" key="8">
    <source>
        <dbReference type="Proteomes" id="UP000030184"/>
    </source>
</evidence>
<keyword evidence="3" id="KW-0106">Calcium</keyword>
<dbReference type="OrthoDB" id="9804511at2"/>
<evidence type="ECO:0000256" key="2">
    <source>
        <dbReference type="ARBA" id="ARBA00011245"/>
    </source>
</evidence>
<dbReference type="GO" id="GO:0000224">
    <property type="term" value="F:peptide-N4-(N-acetyl-beta-glucosaminyl)asparagine amidase activity"/>
    <property type="evidence" value="ECO:0007669"/>
    <property type="project" value="TreeGrafter"/>
</dbReference>
<dbReference type="InterPro" id="IPR014718">
    <property type="entry name" value="GH-type_carb-bd"/>
</dbReference>
<evidence type="ECO:0000259" key="5">
    <source>
        <dbReference type="Pfam" id="PF07971"/>
    </source>
</evidence>
<dbReference type="InterPro" id="IPR012939">
    <property type="entry name" value="Glyco_hydro_92"/>
</dbReference>
<dbReference type="InterPro" id="IPR041371">
    <property type="entry name" value="GH92_N"/>
</dbReference>
<dbReference type="GO" id="GO:0030246">
    <property type="term" value="F:carbohydrate binding"/>
    <property type="evidence" value="ECO:0007669"/>
    <property type="project" value="InterPro"/>
</dbReference>
<dbReference type="GO" id="GO:0006516">
    <property type="term" value="P:glycoprotein catabolic process"/>
    <property type="evidence" value="ECO:0007669"/>
    <property type="project" value="TreeGrafter"/>
</dbReference>
<comment type="subunit">
    <text evidence="2">Monomer.</text>
</comment>
<sequence>MKNGVLVALTGMVLSILGCHQIDSNKGNKFVADPASYVNTFIGTGGHGHTFPGATTPNGMVQLSPDTRYDGWDSCGGYHYTDSTIIGFSHTHLSGTGIADYGDVLFMPFSGDIQLDRGADDDPDSGFRSRFSHEKEASQPGYYQVQLLDDDINAELTASTRVGFHKYTFKDATDQKLMIDLTHVLQERFNKNEINEIKVINDTEITGYKLTNGWAKEQHIYFHAKFNKPFTIKIYDNGTLVEGSEKKSQLIKAVLEFEPNNEPLLAKVGISAVDYEGAKMNLETEVPHWDFEKVKNQAYEAWNQALKKIEISSKSEDQKAIFYTALYHTGISPNIFNDVDGRFRRIDMEIGQLPEGENTYTVFSLWDTFRAFHPLLTITDPDLDNEFVKTLLRKYDEGGMLPKWELAANYTGTMIGYHAIPVIVDAYFKGIRNFDVEKAYEAMKVSSKFDTTKVYVHNRNILFKMSALAKKYNEELGFVPADKDNEAVAKALEYAYNDWCIAQMAKDLGKEEDYEVYMERAGRYAKYFDKETKFMRGVLSDGSWRTPFDPRASSHRKDDYCEGNAWQWTWFVPHDVDGLVGLMGGKEEFSVKLNQFFTMDSEITGEDTSNDISGFVGQYAHGNEPGHHITHMFNYVGQPWKTQELVDTVLQTLYFNDPNGLAGNEDCGAMSAWYILNAIGIYSFCPGDPQYSIGRPLFDEVIFNLKDGKNFRLKTINNSTENKYVQSVLLNGKALESPFISHENIIKGGDMEIVMGPEPNKNFGAR</sequence>
<dbReference type="PROSITE" id="PS51257">
    <property type="entry name" value="PROKAR_LIPOPROTEIN"/>
    <property type="match status" value="1"/>
</dbReference>
<evidence type="ECO:0000313" key="7">
    <source>
        <dbReference type="EMBL" id="GAL89479.1"/>
    </source>
</evidence>
<dbReference type="PANTHER" id="PTHR12143:SF39">
    <property type="entry name" value="SECRETED PROTEIN"/>
    <property type="match status" value="1"/>
</dbReference>
<dbReference type="Proteomes" id="UP000030184">
    <property type="component" value="Unassembled WGS sequence"/>
</dbReference>
<keyword evidence="8" id="KW-1185">Reference proteome</keyword>
<evidence type="ECO:0000259" key="6">
    <source>
        <dbReference type="Pfam" id="PF17678"/>
    </source>
</evidence>
<dbReference type="AlphaFoldDB" id="A0A098LSW5"/>
<organism evidence="7 8">
    <name type="scientific">Jejuia pallidilutea</name>
    <dbReference type="NCBI Taxonomy" id="504487"/>
    <lineage>
        <taxon>Bacteria</taxon>
        <taxon>Pseudomonadati</taxon>
        <taxon>Bacteroidota</taxon>
        <taxon>Flavobacteriia</taxon>
        <taxon>Flavobacteriales</taxon>
        <taxon>Flavobacteriaceae</taxon>
        <taxon>Jejuia</taxon>
    </lineage>
</organism>
<dbReference type="FunFam" id="1.20.1610.10:FF:000001">
    <property type="entry name" value="Putative alpha-1,2-mannosidase"/>
    <property type="match status" value="1"/>
</dbReference>
<evidence type="ECO:0000256" key="1">
    <source>
        <dbReference type="ARBA" id="ARBA00001913"/>
    </source>
</evidence>
<dbReference type="Gene3D" id="1.20.1610.10">
    <property type="entry name" value="alpha-1,2-mannosidases domains"/>
    <property type="match status" value="1"/>
</dbReference>
<gene>
    <name evidence="7" type="ORF">JCM19538_1716</name>
</gene>
<feature type="region of interest" description="Disordered" evidence="4">
    <location>
        <begin position="117"/>
        <end position="138"/>
    </location>
</feature>
<dbReference type="Gene3D" id="3.30.2080.10">
    <property type="entry name" value="GH92 mannosidase domain"/>
    <property type="match status" value="1"/>
</dbReference>
<dbReference type="RefSeq" id="WP_045371846.1">
    <property type="nucleotide sequence ID" value="NZ_BBNY01000010.1"/>
</dbReference>
<feature type="domain" description="Glycosyl hydrolase family 92 N-terminal" evidence="6">
    <location>
        <begin position="37"/>
        <end position="271"/>
    </location>
</feature>
<dbReference type="Pfam" id="PF07971">
    <property type="entry name" value="Glyco_hydro_92"/>
    <property type="match status" value="1"/>
</dbReference>
<proteinExistence type="predicted"/>
<feature type="compositionally biased region" description="Basic and acidic residues" evidence="4">
    <location>
        <begin position="117"/>
        <end position="137"/>
    </location>
</feature>
<name>A0A098LSW5_9FLAO</name>
<protein>
    <submittedName>
        <fullName evidence="7">Alpha-1,2-mannosidase</fullName>
    </submittedName>
</protein>
<dbReference type="InterPro" id="IPR008928">
    <property type="entry name" value="6-hairpin_glycosidase_sf"/>
</dbReference>